<sequence>MYGFAMSQYLAIAGQQVQHLATRFPLLSSPPCASKFLENVSKGDVSGPALPHKQFWESPVVTSSDKKKSLLFLTGTRADFGKLEPLAISARDAGFDVTFFITGMHMLERYGRTKIEVHRMPGVTTHEFLNQRPNDPQDIILAKTVIGFSDYVTETRPDLVVVHGDRIEALAGALVAATNYIPCAHIEGGEVSGTIDEIYRHCNTKLASHHFVSSEDAKRRAMAMGEPETAIHVIGSPELDFHAGSSGVTLEEVKAHYDITFDDFGLVTFHPVTSEQASMGAQAHALFDALEASGRNFVVIAPNNDPGSEDIFAVLHKLPADRFRQFPSMRFNHFSELMKNATCMIGNSSAGVREAPFLGLPSLDIGTRQTNRAQSSSVSSCAAEDRSTIDSFLKNNWGHHHVPHTGFGEGRAAERFVEILQDDGFWSQGLQKAFHDIG</sequence>
<evidence type="ECO:0000313" key="2">
    <source>
        <dbReference type="EMBL" id="SMP32521.1"/>
    </source>
</evidence>
<name>A0ABY1PH76_9RHOB</name>
<accession>A0ABY1PH76</accession>
<dbReference type="InterPro" id="IPR003331">
    <property type="entry name" value="UDP_GlcNAc_Epimerase_2_dom"/>
</dbReference>
<dbReference type="PANTHER" id="PTHR43174">
    <property type="entry name" value="UDP-N-ACETYLGLUCOSAMINE 2-EPIMERASE"/>
    <property type="match status" value="1"/>
</dbReference>
<dbReference type="InterPro" id="IPR029767">
    <property type="entry name" value="WecB-like"/>
</dbReference>
<comment type="caution">
    <text evidence="2">The sequence shown here is derived from an EMBL/GenBank/DDBJ whole genome shotgun (WGS) entry which is preliminary data.</text>
</comment>
<reference evidence="2 3" key="1">
    <citation type="submission" date="2017-05" db="EMBL/GenBank/DDBJ databases">
        <authorList>
            <person name="Varghese N."/>
            <person name="Submissions S."/>
        </authorList>
    </citation>
    <scope>NUCLEOTIDE SEQUENCE [LARGE SCALE GENOMIC DNA]</scope>
    <source>
        <strain evidence="2 3">DSM 29734</strain>
    </source>
</reference>
<evidence type="ECO:0000259" key="1">
    <source>
        <dbReference type="Pfam" id="PF02350"/>
    </source>
</evidence>
<proteinExistence type="predicted"/>
<feature type="domain" description="UDP-N-acetylglucosamine 2-epimerase" evidence="1">
    <location>
        <begin position="91"/>
        <end position="420"/>
    </location>
</feature>
<dbReference type="InterPro" id="IPR020004">
    <property type="entry name" value="UDP-GlcNAc_Epase"/>
</dbReference>
<protein>
    <submittedName>
        <fullName evidence="2">UDP-N-acetylglucosamine 2-epimerase (Hydrolysing)</fullName>
    </submittedName>
</protein>
<dbReference type="PANTHER" id="PTHR43174:SF3">
    <property type="entry name" value="UDP-N-ACETYLGLUCOSAMINE 2-EPIMERASE"/>
    <property type="match status" value="1"/>
</dbReference>
<dbReference type="Proteomes" id="UP001157961">
    <property type="component" value="Unassembled WGS sequence"/>
</dbReference>
<dbReference type="EMBL" id="FXTY01000008">
    <property type="protein sequence ID" value="SMP32521.1"/>
    <property type="molecule type" value="Genomic_DNA"/>
</dbReference>
<dbReference type="Gene3D" id="3.40.50.2000">
    <property type="entry name" value="Glycogen Phosphorylase B"/>
    <property type="match status" value="2"/>
</dbReference>
<organism evidence="2 3">
    <name type="scientific">Shimia sagamensis</name>
    <dbReference type="NCBI Taxonomy" id="1566352"/>
    <lineage>
        <taxon>Bacteria</taxon>
        <taxon>Pseudomonadati</taxon>
        <taxon>Pseudomonadota</taxon>
        <taxon>Alphaproteobacteria</taxon>
        <taxon>Rhodobacterales</taxon>
        <taxon>Roseobacteraceae</taxon>
    </lineage>
</organism>
<dbReference type="NCBIfam" id="TIGR03568">
    <property type="entry name" value="NeuC_NnaA"/>
    <property type="match status" value="1"/>
</dbReference>
<dbReference type="SUPFAM" id="SSF53756">
    <property type="entry name" value="UDP-Glycosyltransferase/glycogen phosphorylase"/>
    <property type="match status" value="1"/>
</dbReference>
<dbReference type="Pfam" id="PF02350">
    <property type="entry name" value="Epimerase_2"/>
    <property type="match status" value="1"/>
</dbReference>
<keyword evidence="3" id="KW-1185">Reference proteome</keyword>
<evidence type="ECO:0000313" key="3">
    <source>
        <dbReference type="Proteomes" id="UP001157961"/>
    </source>
</evidence>
<gene>
    <name evidence="2" type="ORF">SAMN06265373_108202</name>
</gene>